<dbReference type="GO" id="GO:0009103">
    <property type="term" value="P:lipopolysaccharide biosynthetic process"/>
    <property type="evidence" value="ECO:0007669"/>
    <property type="project" value="TreeGrafter"/>
</dbReference>
<evidence type="ECO:0000256" key="9">
    <source>
        <dbReference type="SAM" id="MobiDB-lite"/>
    </source>
</evidence>
<evidence type="ECO:0000313" key="13">
    <source>
        <dbReference type="Proteomes" id="UP000183410"/>
    </source>
</evidence>
<dbReference type="EMBL" id="FONN01000016">
    <property type="protein sequence ID" value="SFF17435.1"/>
    <property type="molecule type" value="Genomic_DNA"/>
</dbReference>
<feature type="transmembrane region" description="Helical" evidence="10">
    <location>
        <begin position="250"/>
        <end position="270"/>
    </location>
</feature>
<dbReference type="Gene3D" id="3.40.50.1110">
    <property type="entry name" value="SGNH hydrolase"/>
    <property type="match status" value="1"/>
</dbReference>
<feature type="transmembrane region" description="Helical" evidence="10">
    <location>
        <begin position="26"/>
        <end position="45"/>
    </location>
</feature>
<evidence type="ECO:0000256" key="2">
    <source>
        <dbReference type="ARBA" id="ARBA00007400"/>
    </source>
</evidence>
<evidence type="ECO:0000256" key="5">
    <source>
        <dbReference type="ARBA" id="ARBA00022692"/>
    </source>
</evidence>
<evidence type="ECO:0000256" key="7">
    <source>
        <dbReference type="ARBA" id="ARBA00023136"/>
    </source>
</evidence>
<keyword evidence="7 10" id="KW-0472">Membrane</keyword>
<dbReference type="CDD" id="cd01840">
    <property type="entry name" value="SGNH_hydrolase_yrhL_like"/>
    <property type="match status" value="1"/>
</dbReference>
<feature type="transmembrane region" description="Helical" evidence="10">
    <location>
        <begin position="164"/>
        <end position="180"/>
    </location>
</feature>
<accession>A0A1I2GIM2</accession>
<gene>
    <name evidence="12" type="ORF">SAMN04487969_116108</name>
</gene>
<dbReference type="InterPro" id="IPR050879">
    <property type="entry name" value="Acyltransferase_3"/>
</dbReference>
<dbReference type="SUPFAM" id="SSF52266">
    <property type="entry name" value="SGNH hydrolase"/>
    <property type="match status" value="1"/>
</dbReference>
<feature type="transmembrane region" description="Helical" evidence="10">
    <location>
        <begin position="94"/>
        <end position="113"/>
    </location>
</feature>
<feature type="region of interest" description="Disordered" evidence="9">
    <location>
        <begin position="434"/>
        <end position="523"/>
    </location>
</feature>
<name>A0A1I2GIM2_9BACL</name>
<keyword evidence="5 10" id="KW-0812">Transmembrane</keyword>
<evidence type="ECO:0000256" key="10">
    <source>
        <dbReference type="SAM" id="Phobius"/>
    </source>
</evidence>
<dbReference type="AlphaFoldDB" id="A0A1I2GIM2"/>
<keyword evidence="3" id="KW-1003">Cell membrane</keyword>
<comment type="similarity">
    <text evidence="2">Belongs to the acyltransferase 3 family.</text>
</comment>
<proteinExistence type="inferred from homology"/>
<dbReference type="GO" id="GO:0005886">
    <property type="term" value="C:plasma membrane"/>
    <property type="evidence" value="ECO:0007669"/>
    <property type="project" value="UniProtKB-SubCell"/>
</dbReference>
<feature type="transmembrane region" description="Helical" evidence="10">
    <location>
        <begin position="320"/>
        <end position="337"/>
    </location>
</feature>
<evidence type="ECO:0000313" key="12">
    <source>
        <dbReference type="EMBL" id="SFF17435.1"/>
    </source>
</evidence>
<keyword evidence="13" id="KW-1185">Reference proteome</keyword>
<keyword evidence="6 10" id="KW-1133">Transmembrane helix</keyword>
<dbReference type="Pfam" id="PF01757">
    <property type="entry name" value="Acyl_transf_3"/>
    <property type="match status" value="1"/>
</dbReference>
<organism evidence="12 13">
    <name type="scientific">Paenibacillus algorifonticola</name>
    <dbReference type="NCBI Taxonomy" id="684063"/>
    <lineage>
        <taxon>Bacteria</taxon>
        <taxon>Bacillati</taxon>
        <taxon>Bacillota</taxon>
        <taxon>Bacilli</taxon>
        <taxon>Bacillales</taxon>
        <taxon>Paenibacillaceae</taxon>
        <taxon>Paenibacillus</taxon>
    </lineage>
</organism>
<dbReference type="Proteomes" id="UP000183410">
    <property type="component" value="Unassembled WGS sequence"/>
</dbReference>
<dbReference type="RefSeq" id="WP_074904935.1">
    <property type="nucleotide sequence ID" value="NZ_FONN01000016.1"/>
</dbReference>
<keyword evidence="12" id="KW-0378">Hydrolase</keyword>
<evidence type="ECO:0000256" key="1">
    <source>
        <dbReference type="ARBA" id="ARBA00004651"/>
    </source>
</evidence>
<feature type="transmembrane region" description="Helical" evidence="10">
    <location>
        <begin position="343"/>
        <end position="365"/>
    </location>
</feature>
<feature type="transmembrane region" description="Helical" evidence="10">
    <location>
        <begin position="393"/>
        <end position="412"/>
    </location>
</feature>
<feature type="compositionally biased region" description="Low complexity" evidence="9">
    <location>
        <begin position="471"/>
        <end position="496"/>
    </location>
</feature>
<evidence type="ECO:0000259" key="11">
    <source>
        <dbReference type="Pfam" id="PF01757"/>
    </source>
</evidence>
<feature type="transmembrane region" description="Helical" evidence="10">
    <location>
        <begin position="51"/>
        <end position="73"/>
    </location>
</feature>
<reference evidence="13" key="1">
    <citation type="submission" date="2016-10" db="EMBL/GenBank/DDBJ databases">
        <authorList>
            <person name="Varghese N."/>
            <person name="Submissions S."/>
        </authorList>
    </citation>
    <scope>NUCLEOTIDE SEQUENCE [LARGE SCALE GENOMIC DNA]</scope>
    <source>
        <strain evidence="13">CGMCC 1.10223</strain>
    </source>
</reference>
<dbReference type="InterPro" id="IPR002656">
    <property type="entry name" value="Acyl_transf_3_dom"/>
</dbReference>
<keyword evidence="4 12" id="KW-0808">Transferase</keyword>
<evidence type="ECO:0000256" key="8">
    <source>
        <dbReference type="ARBA" id="ARBA00023315"/>
    </source>
</evidence>
<sequence length="673" mass="73736">MDNSKQSQGHTARKTHEQTGNKTYRAGLDGIRAIAVIAVIVYHLHPGWMPGGLLGVGIFFVLSGYLITSILRHELEQHGTIDLKAFWVRRAKRLLPGMLFMITVAGATTLLFAHPHWSPFLTDLPGVLLYVSNWWLILHNVSYFESFGPASPLGHLWSLAVEEQFYLVWPLMLLFGLRFLKRRRALLLGILVLAALSAAAMAWLYQPDSDPSRVYYGTDTRMFGLLIGAALALIWPFHKLKPRVSNEAKLTLDIIGGTALLISLLAFWYTNEYQPFLYLGGMLLLSFVSMLLIMTAAHPASRIGRLLSIPPLRFIGVRSYGLYLWHYPVVILTSPAVDTGEISIIRLSMQVVLMLGLATLSYKYVEQPIRHGSIRKLCRQFPAWIAAHSYRRAFIAFFSVCLFVTMSFALRMDWLEPIWSNKPISQVQASGNYAAGNADAPETEHTDQGSSGIGTGAESGELESAAPEQTPAPSGEPSAEASPEGSAEASTEPSSSVKPSESNGDGGNSNAEHEEDQPSQAETKVTAIGDSVMLDIQSELEKLVPSIAVDGQIGRQMSEAPPILEQLQQQGTLGDTVIIELGTNGAFASKQLSRISDLLKDNKKIILVNTRVPRPWEQIVNDALAKAARAGKNMVLVDWHAASSDKDDYFLQDGVHLTAKGAKALAALIARSI</sequence>
<feature type="domain" description="Acyltransferase 3" evidence="11">
    <location>
        <begin position="26"/>
        <end position="355"/>
    </location>
</feature>
<evidence type="ECO:0000256" key="3">
    <source>
        <dbReference type="ARBA" id="ARBA00022475"/>
    </source>
</evidence>
<dbReference type="PANTHER" id="PTHR23028:SF53">
    <property type="entry name" value="ACYL_TRANSF_3 DOMAIN-CONTAINING PROTEIN"/>
    <property type="match status" value="1"/>
</dbReference>
<evidence type="ECO:0000256" key="4">
    <source>
        <dbReference type="ARBA" id="ARBA00022679"/>
    </source>
</evidence>
<dbReference type="GO" id="GO:0016787">
    <property type="term" value="F:hydrolase activity"/>
    <property type="evidence" value="ECO:0007669"/>
    <property type="project" value="UniProtKB-KW"/>
</dbReference>
<dbReference type="OrthoDB" id="9796461at2"/>
<comment type="subcellular location">
    <subcellularLocation>
        <location evidence="1">Cell membrane</location>
        <topology evidence="1">Multi-pass membrane protein</topology>
    </subcellularLocation>
</comment>
<dbReference type="PANTHER" id="PTHR23028">
    <property type="entry name" value="ACETYLTRANSFERASE"/>
    <property type="match status" value="1"/>
</dbReference>
<evidence type="ECO:0000256" key="6">
    <source>
        <dbReference type="ARBA" id="ARBA00022989"/>
    </source>
</evidence>
<protein>
    <submittedName>
        <fullName evidence="12">Peptidoglycan/LPS O-acetylase OafA/YrhL, contains acyltransferase and SGNH-hydrolase domains</fullName>
    </submittedName>
</protein>
<dbReference type="InterPro" id="IPR036514">
    <property type="entry name" value="SGNH_hydro_sf"/>
</dbReference>
<keyword evidence="8 12" id="KW-0012">Acyltransferase</keyword>
<feature type="transmembrane region" description="Helical" evidence="10">
    <location>
        <begin position="220"/>
        <end position="238"/>
    </location>
</feature>
<feature type="transmembrane region" description="Helical" evidence="10">
    <location>
        <begin position="276"/>
        <end position="299"/>
    </location>
</feature>
<feature type="transmembrane region" description="Helical" evidence="10">
    <location>
        <begin position="185"/>
        <end position="205"/>
    </location>
</feature>
<dbReference type="GO" id="GO:0016747">
    <property type="term" value="F:acyltransferase activity, transferring groups other than amino-acyl groups"/>
    <property type="evidence" value="ECO:0007669"/>
    <property type="project" value="InterPro"/>
</dbReference>